<keyword evidence="1" id="KW-0812">Transmembrane</keyword>
<evidence type="ECO:0000256" key="1">
    <source>
        <dbReference type="SAM" id="Phobius"/>
    </source>
</evidence>
<organism evidence="2 3">
    <name type="scientific">Sphingopyxis flava</name>
    <dbReference type="NCBI Taxonomy" id="1507287"/>
    <lineage>
        <taxon>Bacteria</taxon>
        <taxon>Pseudomonadati</taxon>
        <taxon>Pseudomonadota</taxon>
        <taxon>Alphaproteobacteria</taxon>
        <taxon>Sphingomonadales</taxon>
        <taxon>Sphingomonadaceae</taxon>
        <taxon>Sphingopyxis</taxon>
    </lineage>
</organism>
<keyword evidence="3" id="KW-1185">Reference proteome</keyword>
<accession>A0A1T5CRS6</accession>
<evidence type="ECO:0000313" key="2">
    <source>
        <dbReference type="EMBL" id="SKB62159.1"/>
    </source>
</evidence>
<gene>
    <name evidence="2" type="ORF">SAMN06295937_101159</name>
</gene>
<keyword evidence="1" id="KW-0472">Membrane</keyword>
<reference evidence="3" key="1">
    <citation type="submission" date="2017-02" db="EMBL/GenBank/DDBJ databases">
        <authorList>
            <person name="Varghese N."/>
            <person name="Submissions S."/>
        </authorList>
    </citation>
    <scope>NUCLEOTIDE SEQUENCE [LARGE SCALE GENOMIC DNA]</scope>
    <source>
        <strain evidence="3">R11H</strain>
    </source>
</reference>
<dbReference type="EMBL" id="FUYP01000011">
    <property type="protein sequence ID" value="SKB62159.1"/>
    <property type="molecule type" value="Genomic_DNA"/>
</dbReference>
<dbReference type="AlphaFoldDB" id="A0A1T5CRS6"/>
<name>A0A1T5CRS6_9SPHN</name>
<proteinExistence type="predicted"/>
<evidence type="ECO:0000313" key="3">
    <source>
        <dbReference type="Proteomes" id="UP000190044"/>
    </source>
</evidence>
<sequence length="188" mass="19518">MRLVFHGSLREYFPASVNMNARTVADALEGVASQVTNLPPHLTVEVVGYDTDEALFAPSDVDEVHIVPSMYGGGGKFFGIILGGLMIAAAVVFAPAAGVFASALTSSLFVSGALMVVQGVVGLFMKAPTISKAEDPPASKYLGISQNTTAQGTPITLACGRINLSGHWLSLQSDADKLSFGVYPATPT</sequence>
<feature type="transmembrane region" description="Helical" evidence="1">
    <location>
        <begin position="107"/>
        <end position="125"/>
    </location>
</feature>
<feature type="transmembrane region" description="Helical" evidence="1">
    <location>
        <begin position="77"/>
        <end position="101"/>
    </location>
</feature>
<keyword evidence="1" id="KW-1133">Transmembrane helix</keyword>
<protein>
    <submittedName>
        <fullName evidence="2">Phage-related protein, tail component</fullName>
    </submittedName>
</protein>
<dbReference type="Proteomes" id="UP000190044">
    <property type="component" value="Unassembled WGS sequence"/>
</dbReference>